<gene>
    <name evidence="4" type="ORF">H920_19758</name>
</gene>
<dbReference type="Proteomes" id="UP000028990">
    <property type="component" value="Unassembled WGS sequence"/>
</dbReference>
<dbReference type="Gene3D" id="1.10.20.130">
    <property type="match status" value="1"/>
</dbReference>
<feature type="domain" description="PARP-type" evidence="3">
    <location>
        <begin position="19"/>
        <end position="110"/>
    </location>
</feature>
<dbReference type="EMBL" id="KN125302">
    <property type="protein sequence ID" value="KFO18854.1"/>
    <property type="molecule type" value="Genomic_DNA"/>
</dbReference>
<dbReference type="InterPro" id="IPR049296">
    <property type="entry name" value="PARP1-like_PADR1_N"/>
</dbReference>
<keyword evidence="2" id="KW-0862">Zinc</keyword>
<evidence type="ECO:0000313" key="4">
    <source>
        <dbReference type="EMBL" id="KFO18854.1"/>
    </source>
</evidence>
<protein>
    <submittedName>
        <fullName evidence="4">Poly [ADP-ribose] polymerase 1</fullName>
    </submittedName>
</protein>
<dbReference type="GO" id="GO:0008270">
    <property type="term" value="F:zinc ion binding"/>
    <property type="evidence" value="ECO:0007669"/>
    <property type="project" value="InterPro"/>
</dbReference>
<evidence type="ECO:0000256" key="1">
    <source>
        <dbReference type="ARBA" id="ARBA00022723"/>
    </source>
</evidence>
<dbReference type="PROSITE" id="PS52007">
    <property type="entry name" value="PADR1"/>
    <property type="match status" value="1"/>
</dbReference>
<dbReference type="InterPro" id="IPR001510">
    <property type="entry name" value="Znf_PARP"/>
</dbReference>
<sequence>MAEALNKLYLTKNRLTLHKKYVKSIPKDFLQMAIKVQSPIFNGKVPHQYHFFYFWKVGHSIQQPNIKVDGTDKVAKRKSKKEKDKDSKLEKALKAWNNLIWNIKDELKKAYSMKGLKELLIFSKRQVSHRELVILDQVAHSIAFGAFLSCEEC</sequence>
<dbReference type="PROSITE" id="PS50064">
    <property type="entry name" value="ZF_PARP_2"/>
    <property type="match status" value="1"/>
</dbReference>
<organism evidence="4 5">
    <name type="scientific">Fukomys damarensis</name>
    <name type="common">Damaraland mole rat</name>
    <name type="synonym">Cryptomys damarensis</name>
    <dbReference type="NCBI Taxonomy" id="885580"/>
    <lineage>
        <taxon>Eukaryota</taxon>
        <taxon>Metazoa</taxon>
        <taxon>Chordata</taxon>
        <taxon>Craniata</taxon>
        <taxon>Vertebrata</taxon>
        <taxon>Euteleostomi</taxon>
        <taxon>Mammalia</taxon>
        <taxon>Eutheria</taxon>
        <taxon>Euarchontoglires</taxon>
        <taxon>Glires</taxon>
        <taxon>Rodentia</taxon>
        <taxon>Hystricomorpha</taxon>
        <taxon>Bathyergidae</taxon>
        <taxon>Fukomys</taxon>
    </lineage>
</organism>
<name>A0A091CJV2_FUKDA</name>
<keyword evidence="1" id="KW-0479">Metal-binding</keyword>
<dbReference type="AlphaFoldDB" id="A0A091CJV2"/>
<dbReference type="GO" id="GO:0003677">
    <property type="term" value="F:DNA binding"/>
    <property type="evidence" value="ECO:0007669"/>
    <property type="project" value="InterPro"/>
</dbReference>
<accession>A0A091CJV2</accession>
<evidence type="ECO:0000259" key="3">
    <source>
        <dbReference type="PROSITE" id="PS50064"/>
    </source>
</evidence>
<dbReference type="FunFam" id="1.10.20.130:FF:000001">
    <property type="entry name" value="Poly [ADP-ribose] polymerase"/>
    <property type="match status" value="1"/>
</dbReference>
<dbReference type="Pfam" id="PF21728">
    <property type="entry name" value="PADR1_N"/>
    <property type="match status" value="1"/>
</dbReference>
<keyword evidence="5" id="KW-1185">Reference proteome</keyword>
<evidence type="ECO:0000256" key="2">
    <source>
        <dbReference type="ARBA" id="ARBA00022833"/>
    </source>
</evidence>
<reference evidence="4 5" key="1">
    <citation type="submission" date="2013-11" db="EMBL/GenBank/DDBJ databases">
        <title>The Damaraland mole rat (Fukomys damarensis) genome and evolution of African mole rats.</title>
        <authorList>
            <person name="Gladyshev V.N."/>
            <person name="Fang X."/>
        </authorList>
    </citation>
    <scope>NUCLEOTIDE SEQUENCE [LARGE SCALE GENOMIC DNA]</scope>
    <source>
        <tissue evidence="4">Liver</tissue>
    </source>
</reference>
<proteinExistence type="predicted"/>
<evidence type="ECO:0000313" key="5">
    <source>
        <dbReference type="Proteomes" id="UP000028990"/>
    </source>
</evidence>